<gene>
    <name evidence="2" type="ORF">M421DRAFT_235661</name>
</gene>
<evidence type="ECO:0000256" key="1">
    <source>
        <dbReference type="SAM" id="MobiDB-lite"/>
    </source>
</evidence>
<dbReference type="RefSeq" id="XP_033445935.1">
    <property type="nucleotide sequence ID" value="XM_033588442.1"/>
</dbReference>
<dbReference type="EMBL" id="ML978982">
    <property type="protein sequence ID" value="KAF1925683.1"/>
    <property type="molecule type" value="Genomic_DNA"/>
</dbReference>
<reference evidence="2" key="1">
    <citation type="journal article" date="2020" name="Stud. Mycol.">
        <title>101 Dothideomycetes genomes: a test case for predicting lifestyles and emergence of pathogens.</title>
        <authorList>
            <person name="Haridas S."/>
            <person name="Albert R."/>
            <person name="Binder M."/>
            <person name="Bloem J."/>
            <person name="Labutti K."/>
            <person name="Salamov A."/>
            <person name="Andreopoulos B."/>
            <person name="Baker S."/>
            <person name="Barry K."/>
            <person name="Bills G."/>
            <person name="Bluhm B."/>
            <person name="Cannon C."/>
            <person name="Castanera R."/>
            <person name="Culley D."/>
            <person name="Daum C."/>
            <person name="Ezra D."/>
            <person name="Gonzalez J."/>
            <person name="Henrissat B."/>
            <person name="Kuo A."/>
            <person name="Liang C."/>
            <person name="Lipzen A."/>
            <person name="Lutzoni F."/>
            <person name="Magnuson J."/>
            <person name="Mondo S."/>
            <person name="Nolan M."/>
            <person name="Ohm R."/>
            <person name="Pangilinan J."/>
            <person name="Park H.-J."/>
            <person name="Ramirez L."/>
            <person name="Alfaro M."/>
            <person name="Sun H."/>
            <person name="Tritt A."/>
            <person name="Yoshinaga Y."/>
            <person name="Zwiers L.-H."/>
            <person name="Turgeon B."/>
            <person name="Goodwin S."/>
            <person name="Spatafora J."/>
            <person name="Crous P."/>
            <person name="Grigoriev I."/>
        </authorList>
    </citation>
    <scope>NUCLEOTIDE SEQUENCE</scope>
    <source>
        <strain evidence="2">CBS 183.55</strain>
    </source>
</reference>
<feature type="compositionally biased region" description="Polar residues" evidence="1">
    <location>
        <begin position="100"/>
        <end position="109"/>
    </location>
</feature>
<dbReference type="OrthoDB" id="5225441at2759"/>
<proteinExistence type="predicted"/>
<dbReference type="GeneID" id="54346089"/>
<protein>
    <submittedName>
        <fullName evidence="2">Uncharacterized protein</fullName>
    </submittedName>
</protein>
<dbReference type="AlphaFoldDB" id="A0A6A5RDZ6"/>
<organism evidence="2 3">
    <name type="scientific">Didymella exigua CBS 183.55</name>
    <dbReference type="NCBI Taxonomy" id="1150837"/>
    <lineage>
        <taxon>Eukaryota</taxon>
        <taxon>Fungi</taxon>
        <taxon>Dikarya</taxon>
        <taxon>Ascomycota</taxon>
        <taxon>Pezizomycotina</taxon>
        <taxon>Dothideomycetes</taxon>
        <taxon>Pleosporomycetidae</taxon>
        <taxon>Pleosporales</taxon>
        <taxon>Pleosporineae</taxon>
        <taxon>Didymellaceae</taxon>
        <taxon>Didymella</taxon>
    </lineage>
</organism>
<keyword evidence="3" id="KW-1185">Reference proteome</keyword>
<evidence type="ECO:0000313" key="3">
    <source>
        <dbReference type="Proteomes" id="UP000800082"/>
    </source>
</evidence>
<evidence type="ECO:0000313" key="2">
    <source>
        <dbReference type="EMBL" id="KAF1925683.1"/>
    </source>
</evidence>
<accession>A0A6A5RDZ6</accession>
<dbReference type="Proteomes" id="UP000800082">
    <property type="component" value="Unassembled WGS sequence"/>
</dbReference>
<sequence length="128" mass="13877">MPFFLKLKKAKEAAAEHKKEAATQEEKKPKVPYKHIPVHAGIDALAATPSSMGSSELREKIAAARRSRSVSSASAPAYRSGASFYRPLQPSFGHPCCSPASGSASTKDCQQPLLRRKEEESAVSHVHY</sequence>
<feature type="region of interest" description="Disordered" evidence="1">
    <location>
        <begin position="47"/>
        <end position="77"/>
    </location>
</feature>
<feature type="region of interest" description="Disordered" evidence="1">
    <location>
        <begin position="96"/>
        <end position="128"/>
    </location>
</feature>
<name>A0A6A5RDZ6_9PLEO</name>